<accession>A0AAT9GR38</accession>
<evidence type="ECO:0000313" key="2">
    <source>
        <dbReference type="EMBL" id="BFH73267.1"/>
    </source>
</evidence>
<dbReference type="EMBL" id="AP031322">
    <property type="protein sequence ID" value="BFH73267.1"/>
    <property type="molecule type" value="Genomic_DNA"/>
</dbReference>
<dbReference type="RefSeq" id="WP_369611419.1">
    <property type="nucleotide sequence ID" value="NZ_AP031322.1"/>
</dbReference>
<dbReference type="GeneID" id="92354145"/>
<feature type="coiled-coil region" evidence="1">
    <location>
        <begin position="36"/>
        <end position="70"/>
    </location>
</feature>
<evidence type="ECO:0000256" key="1">
    <source>
        <dbReference type="SAM" id="Coils"/>
    </source>
</evidence>
<organism evidence="2">
    <name type="scientific">Sulfurisphaera javensis</name>
    <dbReference type="NCBI Taxonomy" id="2049879"/>
    <lineage>
        <taxon>Archaea</taxon>
        <taxon>Thermoproteota</taxon>
        <taxon>Thermoprotei</taxon>
        <taxon>Sulfolobales</taxon>
        <taxon>Sulfolobaceae</taxon>
        <taxon>Sulfurisphaera</taxon>
    </lineage>
</organism>
<reference evidence="2" key="1">
    <citation type="submission" date="2024-03" db="EMBL/GenBank/DDBJ databases">
        <title>Complete genome sequence of Sulfurisphaera javensis strain KD-1.</title>
        <authorList>
            <person name="Sakai H."/>
            <person name="Nur N."/>
            <person name="Suwanto A."/>
            <person name="Kurosawa N."/>
        </authorList>
    </citation>
    <scope>NUCLEOTIDE SEQUENCE</scope>
    <source>
        <strain evidence="2">KD-1</strain>
    </source>
</reference>
<dbReference type="AlphaFoldDB" id="A0AAT9GR38"/>
<dbReference type="KEGG" id="sjv:SJAV_12110"/>
<protein>
    <submittedName>
        <fullName evidence="2">Uncharacterized protein</fullName>
    </submittedName>
</protein>
<proteinExistence type="predicted"/>
<sequence length="99" mass="11735">MELDKLVLEIRKKGYNDKEKLMKDLNLLIKEIHNGLKSEIAKAKKANKNVSDIEKELNRILDSLKRLREEKQYQTIRNIKFVMDKRGSEAIELLKKLKQ</sequence>
<name>A0AAT9GR38_9CREN</name>
<gene>
    <name evidence="2" type="ORF">SJAV_12110</name>
</gene>
<keyword evidence="1" id="KW-0175">Coiled coil</keyword>